<keyword evidence="5" id="KW-1185">Reference proteome</keyword>
<name>A0ABT7H9Q1_9GAMM</name>
<proteinExistence type="inferred from homology"/>
<dbReference type="InterPro" id="IPR029058">
    <property type="entry name" value="AB_hydrolase_fold"/>
</dbReference>
<dbReference type="InterPro" id="IPR050300">
    <property type="entry name" value="GDXG_lipolytic_enzyme"/>
</dbReference>
<evidence type="ECO:0000313" key="5">
    <source>
        <dbReference type="Proteomes" id="UP001223547"/>
    </source>
</evidence>
<dbReference type="GO" id="GO:0016787">
    <property type="term" value="F:hydrolase activity"/>
    <property type="evidence" value="ECO:0007669"/>
    <property type="project" value="UniProtKB-KW"/>
</dbReference>
<dbReference type="Proteomes" id="UP001223547">
    <property type="component" value="Unassembled WGS sequence"/>
</dbReference>
<comment type="similarity">
    <text evidence="1">Belongs to the 'GDXG' lipolytic enzyme family.</text>
</comment>
<dbReference type="SUPFAM" id="SSF53474">
    <property type="entry name" value="alpha/beta-Hydrolases"/>
    <property type="match status" value="1"/>
</dbReference>
<keyword evidence="2 4" id="KW-0378">Hydrolase</keyword>
<dbReference type="Gene3D" id="3.40.50.1820">
    <property type="entry name" value="alpha/beta hydrolase"/>
    <property type="match status" value="1"/>
</dbReference>
<accession>A0ABT7H9Q1</accession>
<dbReference type="EMBL" id="JASSQD010000001">
    <property type="protein sequence ID" value="MDK9557093.1"/>
    <property type="molecule type" value="Genomic_DNA"/>
</dbReference>
<dbReference type="InterPro" id="IPR013094">
    <property type="entry name" value="AB_hydrolase_3"/>
</dbReference>
<reference evidence="4 5" key="1">
    <citation type="submission" date="2023-05" db="EMBL/GenBank/DDBJ databases">
        <title>Marinobacter albus sp. nov., a marine bacterium isolated from sand in a coastal intertidal zone of huludao.</title>
        <authorList>
            <person name="Deng T."/>
        </authorList>
    </citation>
    <scope>NUCLEOTIDE SEQUENCE [LARGE SCALE GENOMIC DNA]</scope>
    <source>
        <strain evidence="4 5">M216</strain>
    </source>
</reference>
<sequence>MLQHLLEAGLRQTMKHLVRPMLHPAVPVRLQRSLVRQAYRTSKPPRGCRFEQDAIAGIPVTRSSFGPNTRGVVLYLHGGGYIIGSSSTHRGLTGHLAKSTGCQIITPDYRLAPEHPFPAALDDAEAVYTTLLEQGYKPEQIAVAGDSAGGGLSVALAMRLRDRHLPLPSSLTVFSPWVDLSQQQLYSPECEPVLQARWTEKSAQSYSAGETLTNPLISPVFGDLTDLPPLLIQVGSEEILLNDAQRLAAVAQRDNVPTTLEVFNSLWHVFQVHSGQLDRATEALEDAGAHIKRHLAA</sequence>
<dbReference type="PROSITE" id="PS01173">
    <property type="entry name" value="LIPASE_GDXG_HIS"/>
    <property type="match status" value="1"/>
</dbReference>
<gene>
    <name evidence="4" type="ORF">QQF73_05590</name>
</gene>
<evidence type="ECO:0000256" key="1">
    <source>
        <dbReference type="ARBA" id="ARBA00010515"/>
    </source>
</evidence>
<dbReference type="PANTHER" id="PTHR48081">
    <property type="entry name" value="AB HYDROLASE SUPERFAMILY PROTEIN C4A8.06C"/>
    <property type="match status" value="1"/>
</dbReference>
<evidence type="ECO:0000259" key="3">
    <source>
        <dbReference type="Pfam" id="PF07859"/>
    </source>
</evidence>
<organism evidence="4 5">
    <name type="scientific">Marinobacter albus</name>
    <dbReference type="NCBI Taxonomy" id="3030833"/>
    <lineage>
        <taxon>Bacteria</taxon>
        <taxon>Pseudomonadati</taxon>
        <taxon>Pseudomonadota</taxon>
        <taxon>Gammaproteobacteria</taxon>
        <taxon>Pseudomonadales</taxon>
        <taxon>Marinobacteraceae</taxon>
        <taxon>Marinobacter</taxon>
    </lineage>
</organism>
<protein>
    <submittedName>
        <fullName evidence="4">Alpha/beta hydrolase</fullName>
    </submittedName>
</protein>
<dbReference type="Pfam" id="PF07859">
    <property type="entry name" value="Abhydrolase_3"/>
    <property type="match status" value="1"/>
</dbReference>
<dbReference type="PANTHER" id="PTHR48081:SF30">
    <property type="entry name" value="ACETYL-HYDROLASE LIPR-RELATED"/>
    <property type="match status" value="1"/>
</dbReference>
<evidence type="ECO:0000256" key="2">
    <source>
        <dbReference type="ARBA" id="ARBA00022801"/>
    </source>
</evidence>
<evidence type="ECO:0000313" key="4">
    <source>
        <dbReference type="EMBL" id="MDK9557093.1"/>
    </source>
</evidence>
<dbReference type="RefSeq" id="WP_285367548.1">
    <property type="nucleotide sequence ID" value="NZ_JASSQD010000001.1"/>
</dbReference>
<comment type="caution">
    <text evidence="4">The sequence shown here is derived from an EMBL/GenBank/DDBJ whole genome shotgun (WGS) entry which is preliminary data.</text>
</comment>
<dbReference type="InterPro" id="IPR002168">
    <property type="entry name" value="Lipase_GDXG_HIS_AS"/>
</dbReference>
<feature type="domain" description="Alpha/beta hydrolase fold-3" evidence="3">
    <location>
        <begin position="73"/>
        <end position="271"/>
    </location>
</feature>